<sequence>MPNTEKYEYVDGRETPLTKKEGKSSGFFNWRQWADCIIIDMPENIVKCGNDGVFKETLVRACETGKHMGINFKKTKFIDTSTITALITIYDRTWQRGTIVGIIGPAESVREVFATTHLDRIFQEFESEARFLKHCEGHKATR</sequence>
<dbReference type="Proteomes" id="UP000179243">
    <property type="component" value="Unassembled WGS sequence"/>
</dbReference>
<protein>
    <recommendedName>
        <fullName evidence="1">STAS domain-containing protein</fullName>
    </recommendedName>
</protein>
<gene>
    <name evidence="2" type="ORF">A2519_12675</name>
</gene>
<dbReference type="SUPFAM" id="SSF52091">
    <property type="entry name" value="SpoIIaa-like"/>
    <property type="match status" value="1"/>
</dbReference>
<comment type="caution">
    <text evidence="2">The sequence shown here is derived from an EMBL/GenBank/DDBJ whole genome shotgun (WGS) entry which is preliminary data.</text>
</comment>
<dbReference type="PROSITE" id="PS50801">
    <property type="entry name" value="STAS"/>
    <property type="match status" value="1"/>
</dbReference>
<dbReference type="Pfam" id="PF01740">
    <property type="entry name" value="STAS"/>
    <property type="match status" value="1"/>
</dbReference>
<name>A0A1F7F2W6_UNCRA</name>
<dbReference type="EMBL" id="MFYX01000138">
    <property type="protein sequence ID" value="OGK00902.1"/>
    <property type="molecule type" value="Genomic_DNA"/>
</dbReference>
<dbReference type="InterPro" id="IPR036513">
    <property type="entry name" value="STAS_dom_sf"/>
</dbReference>
<feature type="domain" description="STAS" evidence="1">
    <location>
        <begin position="54"/>
        <end position="118"/>
    </location>
</feature>
<dbReference type="CDD" id="cd07043">
    <property type="entry name" value="STAS_anti-anti-sigma_factors"/>
    <property type="match status" value="1"/>
</dbReference>
<dbReference type="AlphaFoldDB" id="A0A1F7F2W6"/>
<dbReference type="Gene3D" id="3.30.750.24">
    <property type="entry name" value="STAS domain"/>
    <property type="match status" value="1"/>
</dbReference>
<evidence type="ECO:0000313" key="2">
    <source>
        <dbReference type="EMBL" id="OGK00902.1"/>
    </source>
</evidence>
<proteinExistence type="predicted"/>
<reference evidence="2 3" key="1">
    <citation type="journal article" date="2016" name="Nat. Commun.">
        <title>Thousands of microbial genomes shed light on interconnected biogeochemical processes in an aquifer system.</title>
        <authorList>
            <person name="Anantharaman K."/>
            <person name="Brown C.T."/>
            <person name="Hug L.A."/>
            <person name="Sharon I."/>
            <person name="Castelle C.J."/>
            <person name="Probst A.J."/>
            <person name="Thomas B.C."/>
            <person name="Singh A."/>
            <person name="Wilkins M.J."/>
            <person name="Karaoz U."/>
            <person name="Brodie E.L."/>
            <person name="Williams K.H."/>
            <person name="Hubbard S.S."/>
            <person name="Banfield J.F."/>
        </authorList>
    </citation>
    <scope>NUCLEOTIDE SEQUENCE [LARGE SCALE GENOMIC DNA]</scope>
</reference>
<evidence type="ECO:0000313" key="3">
    <source>
        <dbReference type="Proteomes" id="UP000179243"/>
    </source>
</evidence>
<dbReference type="InterPro" id="IPR002645">
    <property type="entry name" value="STAS_dom"/>
</dbReference>
<organism evidence="2 3">
    <name type="scientific">Candidatus Raymondbacteria bacterium RIFOXYD12_FULL_49_13</name>
    <dbReference type="NCBI Taxonomy" id="1817890"/>
    <lineage>
        <taxon>Bacteria</taxon>
        <taxon>Raymondiibacteriota</taxon>
    </lineage>
</organism>
<evidence type="ECO:0000259" key="1">
    <source>
        <dbReference type="PROSITE" id="PS50801"/>
    </source>
</evidence>
<accession>A0A1F7F2W6</accession>